<evidence type="ECO:0000256" key="2">
    <source>
        <dbReference type="SAM" id="Phobius"/>
    </source>
</evidence>
<accession>A0A5J4KLD1</accession>
<protein>
    <submittedName>
        <fullName evidence="3">Uncharacterized protein</fullName>
    </submittedName>
</protein>
<feature type="transmembrane region" description="Helical" evidence="2">
    <location>
        <begin position="53"/>
        <end position="76"/>
    </location>
</feature>
<dbReference type="AlphaFoldDB" id="A0A5J4KLD1"/>
<dbReference type="Proteomes" id="UP000326912">
    <property type="component" value="Unassembled WGS sequence"/>
</dbReference>
<comment type="caution">
    <text evidence="3">The sequence shown here is derived from an EMBL/GenBank/DDBJ whole genome shotgun (WGS) entry which is preliminary data.</text>
</comment>
<dbReference type="InterPro" id="IPR036259">
    <property type="entry name" value="MFS_trans_sf"/>
</dbReference>
<keyword evidence="4" id="KW-1185">Reference proteome</keyword>
<gene>
    <name evidence="3" type="ORF">KDW_20540</name>
</gene>
<proteinExistence type="predicted"/>
<keyword evidence="2" id="KW-0812">Transmembrane</keyword>
<organism evidence="3 4">
    <name type="scientific">Dictyobacter vulcani</name>
    <dbReference type="NCBI Taxonomy" id="2607529"/>
    <lineage>
        <taxon>Bacteria</taxon>
        <taxon>Bacillati</taxon>
        <taxon>Chloroflexota</taxon>
        <taxon>Ktedonobacteria</taxon>
        <taxon>Ktedonobacterales</taxon>
        <taxon>Dictyobacteraceae</taxon>
        <taxon>Dictyobacter</taxon>
    </lineage>
</organism>
<dbReference type="SUPFAM" id="SSF103473">
    <property type="entry name" value="MFS general substrate transporter"/>
    <property type="match status" value="1"/>
</dbReference>
<keyword evidence="1" id="KW-0175">Coiled coil</keyword>
<feature type="transmembrane region" description="Helical" evidence="2">
    <location>
        <begin position="20"/>
        <end position="47"/>
    </location>
</feature>
<name>A0A5J4KLD1_9CHLR</name>
<evidence type="ECO:0000256" key="1">
    <source>
        <dbReference type="SAM" id="Coils"/>
    </source>
</evidence>
<dbReference type="EMBL" id="BKZW01000001">
    <property type="protein sequence ID" value="GER87892.1"/>
    <property type="molecule type" value="Genomic_DNA"/>
</dbReference>
<evidence type="ECO:0000313" key="3">
    <source>
        <dbReference type="EMBL" id="GER87892.1"/>
    </source>
</evidence>
<feature type="coiled-coil region" evidence="1">
    <location>
        <begin position="131"/>
        <end position="201"/>
    </location>
</feature>
<sequence>MQQMLPQLEPPSKPDKMKELGWPIIIVIATLLGTILGSIIAAIILGTTHIIDFSWLMIILGCGMFAITVFFVLYSIKTRQRFQEQYNKERASTQVEYQKFIQRWESYFNNERFRWDDWAVDFSRQSDKEHRESTEELKRQCMEAISDAEQRLDGSVKNTQSIFTSSVESYKIAVDHYQKQLINVMRQIDALEKRLEEKATSDKEE</sequence>
<evidence type="ECO:0000313" key="4">
    <source>
        <dbReference type="Proteomes" id="UP000326912"/>
    </source>
</evidence>
<dbReference type="RefSeq" id="WP_151755842.1">
    <property type="nucleotide sequence ID" value="NZ_BKZW01000001.1"/>
</dbReference>
<reference evidence="3 4" key="1">
    <citation type="submission" date="2019-10" db="EMBL/GenBank/DDBJ databases">
        <title>Dictyobacter vulcani sp. nov., within the class Ktedonobacteria, isolated from soil of volcanic Mt. Zao.</title>
        <authorList>
            <person name="Zheng Y."/>
            <person name="Wang C.M."/>
            <person name="Sakai Y."/>
            <person name="Abe K."/>
            <person name="Yokota A."/>
            <person name="Yabe S."/>
        </authorList>
    </citation>
    <scope>NUCLEOTIDE SEQUENCE [LARGE SCALE GENOMIC DNA]</scope>
    <source>
        <strain evidence="3 4">W12</strain>
    </source>
</reference>
<keyword evidence="2" id="KW-0472">Membrane</keyword>
<keyword evidence="2" id="KW-1133">Transmembrane helix</keyword>